<dbReference type="InterPro" id="IPR050493">
    <property type="entry name" value="FAD-dep_Monooxygenase_BioMet"/>
</dbReference>
<dbReference type="Gene3D" id="3.50.50.60">
    <property type="entry name" value="FAD/NAD(P)-binding domain"/>
    <property type="match status" value="1"/>
</dbReference>
<comment type="caution">
    <text evidence="4">The sequence shown here is derived from an EMBL/GenBank/DDBJ whole genome shotgun (WGS) entry which is preliminary data.</text>
</comment>
<dbReference type="PANTHER" id="PTHR13789:SF268">
    <property type="entry name" value="5-METHYLPHENAZINE-1-CARBOXYLATE 1-MONOOXYGENASE"/>
    <property type="match status" value="1"/>
</dbReference>
<reference evidence="4 5" key="1">
    <citation type="submission" date="2022-04" db="EMBL/GenBank/DDBJ databases">
        <title>Rhizobium coralii sp. nov., isolated from coral Turbinaria peltata.</title>
        <authorList>
            <person name="Sun H."/>
        </authorList>
    </citation>
    <scope>NUCLEOTIDE SEQUENCE [LARGE SCALE GENOMIC DNA]</scope>
    <source>
        <strain evidence="4 5">NTR19</strain>
    </source>
</reference>
<organism evidence="4 5">
    <name type="scientific">Neorhizobium turbinariae</name>
    <dbReference type="NCBI Taxonomy" id="2937795"/>
    <lineage>
        <taxon>Bacteria</taxon>
        <taxon>Pseudomonadati</taxon>
        <taxon>Pseudomonadota</taxon>
        <taxon>Alphaproteobacteria</taxon>
        <taxon>Hyphomicrobiales</taxon>
        <taxon>Rhizobiaceae</taxon>
        <taxon>Rhizobium/Agrobacterium group</taxon>
        <taxon>Neorhizobium</taxon>
    </lineage>
</organism>
<keyword evidence="5" id="KW-1185">Reference proteome</keyword>
<protein>
    <submittedName>
        <fullName evidence="4">Flavin-dependent oxidoreductase</fullName>
    </submittedName>
</protein>
<dbReference type="EMBL" id="JALPRY010000010">
    <property type="protein sequence ID" value="MCK8780060.1"/>
    <property type="molecule type" value="Genomic_DNA"/>
</dbReference>
<feature type="domain" description="FAD-binding" evidence="3">
    <location>
        <begin position="2"/>
        <end position="357"/>
    </location>
</feature>
<dbReference type="RefSeq" id="WP_248682758.1">
    <property type="nucleotide sequence ID" value="NZ_JALPRY010000010.1"/>
</dbReference>
<dbReference type="Proteomes" id="UP001202827">
    <property type="component" value="Unassembled WGS sequence"/>
</dbReference>
<name>A0ABT0IQA8_9HYPH</name>
<dbReference type="Gene3D" id="3.30.9.30">
    <property type="match status" value="1"/>
</dbReference>
<proteinExistence type="predicted"/>
<dbReference type="InterPro" id="IPR036188">
    <property type="entry name" value="FAD/NAD-bd_sf"/>
</dbReference>
<sequence length="412" mass="44831">MKALIAGGGIAGLTTALFLHRGGIEVEVFERAEEIRELGVGINMLPHAVKELADLGLEAELDAAGIRTRELLYTNRFGQVVWQELRGLDGGHAHPQISIHRGRLLGVLHQAVVQRLGQDVIHTGCRVDGFEQSAMGVSLGFVTPTGERGSASGDLLVGADGIHSTLRARLYPEEGPPIWNGVMLWRGCTPWPRWRDGRTMAIAGGNSSKFVFYPIARDDGDARPLTNWAVMARTGENGASPPRKEDWSRRGVLAEALSFVRDRFRLDFADPAAIIEATPDFYEYPNCDRDPLPHWSFGRVTLLGDAAHPMYPVGSNGASQAILDARNLADQLAAHGNAIEAALLAYDAERRPATEKIILANREGGPERVIDVVESRAPEGFTNIDEVASHEEREAIVRGYAKLAGFARVGRS</sequence>
<evidence type="ECO:0000256" key="1">
    <source>
        <dbReference type="ARBA" id="ARBA00023002"/>
    </source>
</evidence>
<keyword evidence="2" id="KW-0503">Monooxygenase</keyword>
<dbReference type="PANTHER" id="PTHR13789">
    <property type="entry name" value="MONOOXYGENASE"/>
    <property type="match status" value="1"/>
</dbReference>
<dbReference type="PRINTS" id="PR00420">
    <property type="entry name" value="RNGMNOXGNASE"/>
</dbReference>
<dbReference type="InterPro" id="IPR002938">
    <property type="entry name" value="FAD-bd"/>
</dbReference>
<dbReference type="Pfam" id="PF01494">
    <property type="entry name" value="FAD_binding_3"/>
    <property type="match status" value="1"/>
</dbReference>
<accession>A0ABT0IQA8</accession>
<evidence type="ECO:0000256" key="2">
    <source>
        <dbReference type="ARBA" id="ARBA00023033"/>
    </source>
</evidence>
<evidence type="ECO:0000313" key="5">
    <source>
        <dbReference type="Proteomes" id="UP001202827"/>
    </source>
</evidence>
<gene>
    <name evidence="4" type="ORF">M0654_08700</name>
</gene>
<evidence type="ECO:0000313" key="4">
    <source>
        <dbReference type="EMBL" id="MCK8780060.1"/>
    </source>
</evidence>
<dbReference type="SUPFAM" id="SSF51905">
    <property type="entry name" value="FAD/NAD(P)-binding domain"/>
    <property type="match status" value="1"/>
</dbReference>
<dbReference type="SUPFAM" id="SSF54373">
    <property type="entry name" value="FAD-linked reductases, C-terminal domain"/>
    <property type="match status" value="1"/>
</dbReference>
<evidence type="ECO:0000259" key="3">
    <source>
        <dbReference type="Pfam" id="PF01494"/>
    </source>
</evidence>
<keyword evidence="1" id="KW-0560">Oxidoreductase</keyword>
<dbReference type="NCBIfam" id="NF005720">
    <property type="entry name" value="PRK07538.1"/>
    <property type="match status" value="1"/>
</dbReference>